<keyword evidence="2" id="KW-1185">Reference proteome</keyword>
<evidence type="ECO:0000313" key="2">
    <source>
        <dbReference type="Proteomes" id="UP000032141"/>
    </source>
</evidence>
<evidence type="ECO:0000313" key="1">
    <source>
        <dbReference type="EnsemblPlants" id="Bo2g075450.1"/>
    </source>
</evidence>
<reference evidence="1 2" key="1">
    <citation type="journal article" date="2014" name="Genome Biol.">
        <title>Transcriptome and methylome profiling reveals relics of genome dominance in the mesopolyploid Brassica oleracea.</title>
        <authorList>
            <person name="Parkin I.A."/>
            <person name="Koh C."/>
            <person name="Tang H."/>
            <person name="Robinson S.J."/>
            <person name="Kagale S."/>
            <person name="Clarke W.E."/>
            <person name="Town C.D."/>
            <person name="Nixon J."/>
            <person name="Krishnakumar V."/>
            <person name="Bidwell S.L."/>
            <person name="Denoeud F."/>
            <person name="Belcram H."/>
            <person name="Links M.G."/>
            <person name="Just J."/>
            <person name="Clarke C."/>
            <person name="Bender T."/>
            <person name="Huebert T."/>
            <person name="Mason A.S."/>
            <person name="Pires J.C."/>
            <person name="Barker G."/>
            <person name="Moore J."/>
            <person name="Walley P.G."/>
            <person name="Manoli S."/>
            <person name="Batley J."/>
            <person name="Edwards D."/>
            <person name="Nelson M.N."/>
            <person name="Wang X."/>
            <person name="Paterson A.H."/>
            <person name="King G."/>
            <person name="Bancroft I."/>
            <person name="Chalhoub B."/>
            <person name="Sharpe A.G."/>
        </authorList>
    </citation>
    <scope>NUCLEOTIDE SEQUENCE</scope>
    <source>
        <strain evidence="1 2">cv. TO1000</strain>
    </source>
</reference>
<dbReference type="AlphaFoldDB" id="A0A0D3AQ05"/>
<accession>A0A0D3AQ05</accession>
<protein>
    <submittedName>
        <fullName evidence="1">Uncharacterized protein</fullName>
    </submittedName>
</protein>
<dbReference type="HOGENOM" id="CLU_3035138_0_0_1"/>
<reference evidence="1" key="2">
    <citation type="submission" date="2015-03" db="UniProtKB">
        <authorList>
            <consortium name="EnsemblPlants"/>
        </authorList>
    </citation>
    <scope>IDENTIFICATION</scope>
</reference>
<organism evidence="1 2">
    <name type="scientific">Brassica oleracea var. oleracea</name>
    <dbReference type="NCBI Taxonomy" id="109376"/>
    <lineage>
        <taxon>Eukaryota</taxon>
        <taxon>Viridiplantae</taxon>
        <taxon>Streptophyta</taxon>
        <taxon>Embryophyta</taxon>
        <taxon>Tracheophyta</taxon>
        <taxon>Spermatophyta</taxon>
        <taxon>Magnoliopsida</taxon>
        <taxon>eudicotyledons</taxon>
        <taxon>Gunneridae</taxon>
        <taxon>Pentapetalae</taxon>
        <taxon>rosids</taxon>
        <taxon>malvids</taxon>
        <taxon>Brassicales</taxon>
        <taxon>Brassicaceae</taxon>
        <taxon>Brassiceae</taxon>
        <taxon>Brassica</taxon>
    </lineage>
</organism>
<dbReference type="Gramene" id="Bo2g075450.1">
    <property type="protein sequence ID" value="Bo2g075450.1"/>
    <property type="gene ID" value="Bo2g075450"/>
</dbReference>
<sequence>MVSSFVSSSSKVSTMIKTSDLERALKIQAIGEDDLEIDGDWRYEERASSLKQVSR</sequence>
<dbReference type="EnsemblPlants" id="Bo2g075450.1">
    <property type="protein sequence ID" value="Bo2g075450.1"/>
    <property type="gene ID" value="Bo2g075450"/>
</dbReference>
<proteinExistence type="predicted"/>
<dbReference type="Proteomes" id="UP000032141">
    <property type="component" value="Chromosome C2"/>
</dbReference>
<name>A0A0D3AQ05_BRAOL</name>